<name>A0A412G5Z1_9FIRM</name>
<dbReference type="EMBL" id="QRUP01000002">
    <property type="protein sequence ID" value="RGR76374.1"/>
    <property type="molecule type" value="Genomic_DNA"/>
</dbReference>
<feature type="domain" description="NodB homology" evidence="3">
    <location>
        <begin position="299"/>
        <end position="458"/>
    </location>
</feature>
<dbReference type="GO" id="GO:0005975">
    <property type="term" value="P:carbohydrate metabolic process"/>
    <property type="evidence" value="ECO:0007669"/>
    <property type="project" value="InterPro"/>
</dbReference>
<dbReference type="InterPro" id="IPR051398">
    <property type="entry name" value="Polysacch_Deacetylase"/>
</dbReference>
<comment type="caution">
    <text evidence="4">The sequence shown here is derived from an EMBL/GenBank/DDBJ whole genome shotgun (WGS) entry which is preliminary data.</text>
</comment>
<evidence type="ECO:0000313" key="4">
    <source>
        <dbReference type="EMBL" id="RGR76374.1"/>
    </source>
</evidence>
<evidence type="ECO:0000259" key="3">
    <source>
        <dbReference type="PROSITE" id="PS51677"/>
    </source>
</evidence>
<dbReference type="PROSITE" id="PS51677">
    <property type="entry name" value="NODB"/>
    <property type="match status" value="1"/>
</dbReference>
<proteinExistence type="predicted"/>
<dbReference type="InterPro" id="IPR002509">
    <property type="entry name" value="NODB_dom"/>
</dbReference>
<dbReference type="CDD" id="cd10966">
    <property type="entry name" value="CE4_yadE_5s"/>
    <property type="match status" value="1"/>
</dbReference>
<keyword evidence="5" id="KW-1185">Reference proteome</keyword>
<dbReference type="AlphaFoldDB" id="A0A412G5Z1"/>
<evidence type="ECO:0000256" key="2">
    <source>
        <dbReference type="SAM" id="MobiDB-lite"/>
    </source>
</evidence>
<reference evidence="4 5" key="1">
    <citation type="submission" date="2018-08" db="EMBL/GenBank/DDBJ databases">
        <title>A genome reference for cultivated species of the human gut microbiota.</title>
        <authorList>
            <person name="Zou Y."/>
            <person name="Xue W."/>
            <person name="Luo G."/>
        </authorList>
    </citation>
    <scope>NUCLEOTIDE SEQUENCE [LARGE SCALE GENOMIC DNA]</scope>
    <source>
        <strain evidence="4 5">AF24-29</strain>
    </source>
</reference>
<keyword evidence="1" id="KW-0732">Signal</keyword>
<dbReference type="InterPro" id="IPR011330">
    <property type="entry name" value="Glyco_hydro/deAcase_b/a-brl"/>
</dbReference>
<evidence type="ECO:0000256" key="1">
    <source>
        <dbReference type="ARBA" id="ARBA00022729"/>
    </source>
</evidence>
<dbReference type="SUPFAM" id="SSF88713">
    <property type="entry name" value="Glycoside hydrolase/deacetylase"/>
    <property type="match status" value="1"/>
</dbReference>
<dbReference type="Proteomes" id="UP000284178">
    <property type="component" value="Unassembled WGS sequence"/>
</dbReference>
<dbReference type="PANTHER" id="PTHR34216">
    <property type="match status" value="1"/>
</dbReference>
<sequence length="458" mass="50664">MLMRAQALRMTMSSTPISRKRNNNSRRTKILVSILGFLCLSVLISGCSRTPKNNAGQSDSTGNAVLTSSLSEEQLAHIKECNGRRVSSDQPVELVVMNGGEPEAFAVLQPGQLVQLKEINDPNLITSQYLPLDGMDQEGGAQVLVNALEVTPSGRWLNPTNHLLEKDLAVKLKAGTRMLDDNGETILTTSTDQQWLVYAQKDGAYGVELQGRIVWVDSAQVEETIARPGSAGPAATSLPVLMYHFFYSEADGQSRENVNFVEVEEFRGQLQALQDRGYVALTMREVEMMMKGWADVPEKSVAITIDDGDPTVYQYAYPVLKDFGYNATLFLITGWMNPQLPYEFFQMREDGLELQSHSFLMHQGGCKAGHGGRILCVDHDEGVADTRQSLEYVDGGFVYCYPFGDVNDHAVEILQEAGVQLAFTTEYGKIKPGMDLYRLPRIRVTGGAGLDRFIKSIE</sequence>
<dbReference type="GO" id="GO:0016810">
    <property type="term" value="F:hydrolase activity, acting on carbon-nitrogen (but not peptide) bonds"/>
    <property type="evidence" value="ECO:0007669"/>
    <property type="project" value="InterPro"/>
</dbReference>
<feature type="region of interest" description="Disordered" evidence="2">
    <location>
        <begin position="1"/>
        <end position="23"/>
    </location>
</feature>
<dbReference type="Gene3D" id="3.20.20.370">
    <property type="entry name" value="Glycoside hydrolase/deacetylase"/>
    <property type="match status" value="1"/>
</dbReference>
<dbReference type="PANTHER" id="PTHR34216:SF7">
    <property type="entry name" value="POLY-BETA-1,6-N-ACETYL-D-GLUCOSAMINE N-DEACETYLASE"/>
    <property type="match status" value="1"/>
</dbReference>
<dbReference type="Pfam" id="PF01522">
    <property type="entry name" value="Polysacc_deac_1"/>
    <property type="match status" value="1"/>
</dbReference>
<organism evidence="4 5">
    <name type="scientific">Holdemania filiformis</name>
    <dbReference type="NCBI Taxonomy" id="61171"/>
    <lineage>
        <taxon>Bacteria</taxon>
        <taxon>Bacillati</taxon>
        <taxon>Bacillota</taxon>
        <taxon>Erysipelotrichia</taxon>
        <taxon>Erysipelotrichales</taxon>
        <taxon>Erysipelotrichaceae</taxon>
        <taxon>Holdemania</taxon>
    </lineage>
</organism>
<gene>
    <name evidence="4" type="ORF">DWY25_03190</name>
</gene>
<accession>A0A412G5Z1</accession>
<protein>
    <submittedName>
        <fullName evidence="4">Polysaccharide deacetylase family protein</fullName>
    </submittedName>
</protein>
<evidence type="ECO:0000313" key="5">
    <source>
        <dbReference type="Proteomes" id="UP000284178"/>
    </source>
</evidence>